<evidence type="ECO:0000259" key="13">
    <source>
        <dbReference type="PROSITE" id="PS50011"/>
    </source>
</evidence>
<evidence type="ECO:0000256" key="6">
    <source>
        <dbReference type="ARBA" id="ARBA00022840"/>
    </source>
</evidence>
<feature type="binding site" evidence="10">
    <location>
        <position position="284"/>
    </location>
    <ligand>
        <name>ATP</name>
        <dbReference type="ChEBI" id="CHEBI:30616"/>
    </ligand>
</feature>
<dbReference type="InterPro" id="IPR011009">
    <property type="entry name" value="Kinase-like_dom_sf"/>
</dbReference>
<dbReference type="PROSITE" id="PS50011">
    <property type="entry name" value="PROTEIN_KINASE_DOM"/>
    <property type="match status" value="1"/>
</dbReference>
<dbReference type="PROSITE" id="PS00109">
    <property type="entry name" value="PROTEIN_KINASE_TYR"/>
    <property type="match status" value="1"/>
</dbReference>
<feature type="transmembrane region" description="Helical" evidence="12">
    <location>
        <begin position="174"/>
        <end position="201"/>
    </location>
</feature>
<dbReference type="EMBL" id="CAJOBA010043612">
    <property type="protein sequence ID" value="CAF4152217.1"/>
    <property type="molecule type" value="Genomic_DNA"/>
</dbReference>
<dbReference type="Pfam" id="PF07714">
    <property type="entry name" value="PK_Tyr_Ser-Thr"/>
    <property type="match status" value="1"/>
</dbReference>
<organism evidence="14 15">
    <name type="scientific">Didymodactylos carnosus</name>
    <dbReference type="NCBI Taxonomy" id="1234261"/>
    <lineage>
        <taxon>Eukaryota</taxon>
        <taxon>Metazoa</taxon>
        <taxon>Spiralia</taxon>
        <taxon>Gnathifera</taxon>
        <taxon>Rotifera</taxon>
        <taxon>Eurotatoria</taxon>
        <taxon>Bdelloidea</taxon>
        <taxon>Philodinida</taxon>
        <taxon>Philodinidae</taxon>
        <taxon>Didymodactylos</taxon>
    </lineage>
</organism>
<protein>
    <recommendedName>
        <fullName evidence="13">Protein kinase domain-containing protein</fullName>
    </recommendedName>
</protein>
<name>A0A8S2R981_9BILA</name>
<keyword evidence="6 10" id="KW-0067">ATP-binding</keyword>
<comment type="caution">
    <text evidence="14">The sequence shown here is derived from an EMBL/GenBank/DDBJ whole genome shotgun (WGS) entry which is preliminary data.</text>
</comment>
<dbReference type="InterPro" id="IPR008266">
    <property type="entry name" value="Tyr_kinase_AS"/>
</dbReference>
<dbReference type="GO" id="GO:0043235">
    <property type="term" value="C:receptor complex"/>
    <property type="evidence" value="ECO:0007669"/>
    <property type="project" value="TreeGrafter"/>
</dbReference>
<reference evidence="14" key="1">
    <citation type="submission" date="2021-02" db="EMBL/GenBank/DDBJ databases">
        <authorList>
            <person name="Nowell W R."/>
        </authorList>
    </citation>
    <scope>NUCLEOTIDE SEQUENCE</scope>
</reference>
<feature type="non-terminal residue" evidence="14">
    <location>
        <position position="1"/>
    </location>
</feature>
<dbReference type="InterPro" id="IPR017441">
    <property type="entry name" value="Protein_kinase_ATP_BS"/>
</dbReference>
<dbReference type="GO" id="GO:0005524">
    <property type="term" value="F:ATP binding"/>
    <property type="evidence" value="ECO:0007669"/>
    <property type="project" value="UniProtKB-UniRule"/>
</dbReference>
<dbReference type="InterPro" id="IPR001245">
    <property type="entry name" value="Ser-Thr/Tyr_kinase_cat_dom"/>
</dbReference>
<gene>
    <name evidence="14" type="ORF">TMI583_LOCUS31142</name>
</gene>
<feature type="domain" description="Protein kinase" evidence="13">
    <location>
        <begin position="247"/>
        <end position="522"/>
    </location>
</feature>
<accession>A0A8S2R981</accession>
<keyword evidence="4" id="KW-0677">Repeat</keyword>
<evidence type="ECO:0000313" key="14">
    <source>
        <dbReference type="EMBL" id="CAF4152217.1"/>
    </source>
</evidence>
<proteinExistence type="predicted"/>
<feature type="compositionally biased region" description="Low complexity" evidence="11">
    <location>
        <begin position="611"/>
        <end position="627"/>
    </location>
</feature>
<keyword evidence="5 10" id="KW-0547">Nucleotide-binding</keyword>
<keyword evidence="3" id="KW-0732">Signal</keyword>
<evidence type="ECO:0000256" key="7">
    <source>
        <dbReference type="ARBA" id="ARBA00022989"/>
    </source>
</evidence>
<dbReference type="Gene3D" id="1.10.510.10">
    <property type="entry name" value="Transferase(Phosphotransferase) domain 1"/>
    <property type="match status" value="1"/>
</dbReference>
<evidence type="ECO:0000256" key="3">
    <source>
        <dbReference type="ARBA" id="ARBA00022729"/>
    </source>
</evidence>
<sequence length="659" mass="75755">DTNSIIYFGFELQPKTFYSVQLKLYILNSFHYILDHERSFQSPNGIQIDILENNGRNIQINVKNLCLPYSQVKGSLITKNGTVQNRYQCDGKTDLEQLATGQCLMLFENLIPEQLYTLIIHRYQFYFDLPSDMFSNKSDVVYFRLYSSNENGQNQNYTQLECYPNYFEKGEPGWLKLVIIALTVTLILIILFGVIPFCCYVRNMKLYRKLKSKYIFGNESDKELENLRSLTFGQGLKDNILYTWNAINLDRMIGRGAFGEVYAGIWNQADSEQTITKNVEVAIKTLLKTANEIQRLDFLKEAIIMNQFSHDHIVKILGICPDVEPKFLVLQYMNEGDLQNYLRRSRPDKTKVCQLLYDNCIDIALQIADGCCYLENLHYVHRDLAARNCLVEYRNDQRTVKIGDFGLAREIYRKDYYRKTGEALLPVRWMSPESLLDAIFTVHSDVWSFGIVLWEIITLGQAPYHGLNNQQVVTYVSNGSLLLKPKFCTNILYDVMIRCWQHDPKERLTFKTIYQLLTHMLDPEAEKPLQWFSIDSISPNETCSSEAIQNCDSTTKLLTDSASAVIPSSACSTGQLDNAICTLQHVLQTIQPPPTDNLQQNYLSDSGDYRSTSGFSGSSSSSRPDSSQQEHNQFCANNSSIQTYSFQLIDDSDYFEGDY</sequence>
<dbReference type="Gene3D" id="3.30.200.20">
    <property type="entry name" value="Phosphorylase Kinase, domain 1"/>
    <property type="match status" value="1"/>
</dbReference>
<keyword evidence="2 12" id="KW-0812">Transmembrane</keyword>
<evidence type="ECO:0000256" key="11">
    <source>
        <dbReference type="SAM" id="MobiDB-lite"/>
    </source>
</evidence>
<dbReference type="GO" id="GO:0005886">
    <property type="term" value="C:plasma membrane"/>
    <property type="evidence" value="ECO:0007669"/>
    <property type="project" value="TreeGrafter"/>
</dbReference>
<keyword evidence="8 12" id="KW-0472">Membrane</keyword>
<comment type="subcellular location">
    <subcellularLocation>
        <location evidence="1">Membrane</location>
        <topology evidence="1">Single-pass type I membrane protein</topology>
    </subcellularLocation>
</comment>
<evidence type="ECO:0000256" key="12">
    <source>
        <dbReference type="SAM" id="Phobius"/>
    </source>
</evidence>
<evidence type="ECO:0000313" key="15">
    <source>
        <dbReference type="Proteomes" id="UP000682733"/>
    </source>
</evidence>
<dbReference type="PANTHER" id="PTHR24416:SF525">
    <property type="entry name" value="INSULIN-LIKE RECEPTOR"/>
    <property type="match status" value="1"/>
</dbReference>
<dbReference type="Proteomes" id="UP000682733">
    <property type="component" value="Unassembled WGS sequence"/>
</dbReference>
<evidence type="ECO:0000256" key="9">
    <source>
        <dbReference type="ARBA" id="ARBA00051243"/>
    </source>
</evidence>
<evidence type="ECO:0000256" key="4">
    <source>
        <dbReference type="ARBA" id="ARBA00022737"/>
    </source>
</evidence>
<feature type="region of interest" description="Disordered" evidence="11">
    <location>
        <begin position="609"/>
        <end position="632"/>
    </location>
</feature>
<feature type="non-terminal residue" evidence="14">
    <location>
        <position position="659"/>
    </location>
</feature>
<dbReference type="FunFam" id="1.10.510.10:FF:000743">
    <property type="entry name" value="Predicted protein"/>
    <property type="match status" value="1"/>
</dbReference>
<dbReference type="SUPFAM" id="SSF56112">
    <property type="entry name" value="Protein kinase-like (PK-like)"/>
    <property type="match status" value="1"/>
</dbReference>
<dbReference type="PANTHER" id="PTHR24416">
    <property type="entry name" value="TYROSINE-PROTEIN KINASE RECEPTOR"/>
    <property type="match status" value="1"/>
</dbReference>
<dbReference type="InterPro" id="IPR020635">
    <property type="entry name" value="Tyr_kinase_cat_dom"/>
</dbReference>
<dbReference type="GO" id="GO:0007169">
    <property type="term" value="P:cell surface receptor protein tyrosine kinase signaling pathway"/>
    <property type="evidence" value="ECO:0007669"/>
    <property type="project" value="TreeGrafter"/>
</dbReference>
<dbReference type="GO" id="GO:0004714">
    <property type="term" value="F:transmembrane receptor protein tyrosine kinase activity"/>
    <property type="evidence" value="ECO:0007669"/>
    <property type="project" value="UniProtKB-EC"/>
</dbReference>
<dbReference type="PROSITE" id="PS00107">
    <property type="entry name" value="PROTEIN_KINASE_ATP"/>
    <property type="match status" value="1"/>
</dbReference>
<keyword evidence="7 12" id="KW-1133">Transmembrane helix</keyword>
<dbReference type="InterPro" id="IPR000719">
    <property type="entry name" value="Prot_kinase_dom"/>
</dbReference>
<dbReference type="PRINTS" id="PR00109">
    <property type="entry name" value="TYRKINASE"/>
</dbReference>
<evidence type="ECO:0000256" key="2">
    <source>
        <dbReference type="ARBA" id="ARBA00022692"/>
    </source>
</evidence>
<evidence type="ECO:0000256" key="5">
    <source>
        <dbReference type="ARBA" id="ARBA00022741"/>
    </source>
</evidence>
<dbReference type="InterPro" id="IPR050122">
    <property type="entry name" value="RTK"/>
</dbReference>
<evidence type="ECO:0000256" key="1">
    <source>
        <dbReference type="ARBA" id="ARBA00004479"/>
    </source>
</evidence>
<comment type="catalytic activity">
    <reaction evidence="9">
        <text>L-tyrosyl-[protein] + ATP = O-phospho-L-tyrosyl-[protein] + ADP + H(+)</text>
        <dbReference type="Rhea" id="RHEA:10596"/>
        <dbReference type="Rhea" id="RHEA-COMP:10136"/>
        <dbReference type="Rhea" id="RHEA-COMP:20101"/>
        <dbReference type="ChEBI" id="CHEBI:15378"/>
        <dbReference type="ChEBI" id="CHEBI:30616"/>
        <dbReference type="ChEBI" id="CHEBI:46858"/>
        <dbReference type="ChEBI" id="CHEBI:61978"/>
        <dbReference type="ChEBI" id="CHEBI:456216"/>
        <dbReference type="EC" id="2.7.10.1"/>
    </reaction>
</comment>
<dbReference type="AlphaFoldDB" id="A0A8S2R981"/>
<evidence type="ECO:0000256" key="8">
    <source>
        <dbReference type="ARBA" id="ARBA00023136"/>
    </source>
</evidence>
<dbReference type="SMART" id="SM00219">
    <property type="entry name" value="TyrKc"/>
    <property type="match status" value="1"/>
</dbReference>
<evidence type="ECO:0000256" key="10">
    <source>
        <dbReference type="PROSITE-ProRule" id="PRU10141"/>
    </source>
</evidence>